<dbReference type="Gene3D" id="3.40.50.620">
    <property type="entry name" value="HUPs"/>
    <property type="match status" value="1"/>
</dbReference>
<evidence type="ECO:0000313" key="13">
    <source>
        <dbReference type="Proteomes" id="UP000694888"/>
    </source>
</evidence>
<dbReference type="InterPro" id="IPR036155">
    <property type="entry name" value="Crypto/Photolyase_N_sf"/>
</dbReference>
<keyword evidence="13" id="KW-1185">Reference proteome</keyword>
<proteinExistence type="inferred from homology"/>
<dbReference type="RefSeq" id="XP_005089742.1">
    <property type="nucleotide sequence ID" value="XM_005089685.3"/>
</dbReference>
<dbReference type="InterPro" id="IPR005101">
    <property type="entry name" value="Cryptochr/Photolyase_FAD-bd"/>
</dbReference>
<keyword evidence="7" id="KW-0285">Flavoprotein</keyword>
<evidence type="ECO:0000259" key="12">
    <source>
        <dbReference type="PROSITE" id="PS51645"/>
    </source>
</evidence>
<evidence type="ECO:0000256" key="6">
    <source>
        <dbReference type="ARBA" id="ARBA00022490"/>
    </source>
</evidence>
<evidence type="ECO:0000256" key="9">
    <source>
        <dbReference type="ARBA" id="ARBA00022827"/>
    </source>
</evidence>
<dbReference type="PANTHER" id="PTHR11455:SF17">
    <property type="entry name" value="CRYPTOCHROME-1"/>
    <property type="match status" value="1"/>
</dbReference>
<evidence type="ECO:0000256" key="7">
    <source>
        <dbReference type="ARBA" id="ARBA00022630"/>
    </source>
</evidence>
<keyword evidence="10" id="KW-0675">Receptor</keyword>
<dbReference type="Proteomes" id="UP000694888">
    <property type="component" value="Unplaced"/>
</dbReference>
<keyword evidence="11" id="KW-0539">Nucleus</keyword>
<dbReference type="RefSeq" id="XP_012937620.1">
    <property type="nucleotide sequence ID" value="XM_013082166.2"/>
</dbReference>
<protein>
    <recommendedName>
        <fullName evidence="5">Cryptochrome-1</fullName>
    </recommendedName>
</protein>
<dbReference type="InterPro" id="IPR014729">
    <property type="entry name" value="Rossmann-like_a/b/a_fold"/>
</dbReference>
<dbReference type="RefSeq" id="XP_005089745.1">
    <property type="nucleotide sequence ID" value="XM_005089688.3"/>
</dbReference>
<dbReference type="InterPro" id="IPR006050">
    <property type="entry name" value="DNA_photolyase_N"/>
</dbReference>
<dbReference type="InterPro" id="IPR036134">
    <property type="entry name" value="Crypto/Photolyase_FAD-like_sf"/>
</dbReference>
<dbReference type="RefSeq" id="XP_005089744.1">
    <property type="nucleotide sequence ID" value="XM_005089687.3"/>
</dbReference>
<comment type="similarity">
    <text evidence="4">Belongs to the DNA photolyase class-1 family.</text>
</comment>
<gene>
    <name evidence="14 15 16 17 18" type="primary">LOC101846932</name>
</gene>
<comment type="cofactor">
    <cofactor evidence="1">
        <name>FAD</name>
        <dbReference type="ChEBI" id="CHEBI:57692"/>
    </cofactor>
</comment>
<feature type="domain" description="Photolyase/cryptochrome alpha/beta" evidence="12">
    <location>
        <begin position="9"/>
        <end position="138"/>
    </location>
</feature>
<evidence type="ECO:0000313" key="15">
    <source>
        <dbReference type="RefSeq" id="XP_005089744.1"/>
    </source>
</evidence>
<evidence type="ECO:0000313" key="14">
    <source>
        <dbReference type="RefSeq" id="XP_005089742.1"/>
    </source>
</evidence>
<sequence length="543" mass="63057">MEENDTKSHVSVHWFRHGLRLHDNPALLDSLENCREFYPVFILDGNVAGISSAAFPRMQFLFETLQDLDDNLRSHGSRLFVLRGKPVDVFAKMFEEWGVTRLTFEQDPEPVWQERDNSVKALCDKQNVEWIERVSHMLWEPRLILEENGGEPPLTYAMFNQVAQVVGPPPKPVGDPDFSGISLPCRKDDEESYKLPSLEEIDIRPESEEQASPFGRYLGGETKALKLLSSRLEKEHEAFSIGQCLPTQLNPNLIGMPMSLSPHLRFGSLSVRKFYWSLRDTFSQLFPDRPVPGSITSQLVWREYFYCMSVNNPMYNRMKENPICLDIDWYDDEQKFEKWKKGQTGFPWIDACMRQLLQEGWIHQVCRHAVACFLTRGDLWIDWQKGLKVFDRYLLDADWSVCAGNWMWVSSSAFEKVLQCPRCICPVRYGKRIDPTGAYVRRYVPELKRMPLQYLFEPWKAPLKLQEEVDCIIGKDYPEPMVDHRTASKECKTKMEAIKKVSKDVPHIAPANEEEVLTLMWSGKQTRSELMDACTHNLDKICL</sequence>
<keyword evidence="6" id="KW-0963">Cytoplasm</keyword>
<evidence type="ECO:0000256" key="2">
    <source>
        <dbReference type="ARBA" id="ARBA00004123"/>
    </source>
</evidence>
<dbReference type="Pfam" id="PF00875">
    <property type="entry name" value="DNA_photolyase"/>
    <property type="match status" value="1"/>
</dbReference>
<evidence type="ECO:0000256" key="3">
    <source>
        <dbReference type="ARBA" id="ARBA00004556"/>
    </source>
</evidence>
<comment type="subcellular location">
    <subcellularLocation>
        <location evidence="3">Cytoplasm</location>
        <location evidence="3">Perinuclear region</location>
    </subcellularLocation>
    <subcellularLocation>
        <location evidence="2">Nucleus</location>
    </subcellularLocation>
</comment>
<dbReference type="Pfam" id="PF03441">
    <property type="entry name" value="FAD_binding_7"/>
    <property type="match status" value="1"/>
</dbReference>
<evidence type="ECO:0000256" key="10">
    <source>
        <dbReference type="ARBA" id="ARBA00023170"/>
    </source>
</evidence>
<evidence type="ECO:0000256" key="5">
    <source>
        <dbReference type="ARBA" id="ARBA00021159"/>
    </source>
</evidence>
<evidence type="ECO:0000313" key="16">
    <source>
        <dbReference type="RefSeq" id="XP_005089745.1"/>
    </source>
</evidence>
<accession>A0ABM0ZZB1</accession>
<evidence type="ECO:0000256" key="8">
    <source>
        <dbReference type="ARBA" id="ARBA00022741"/>
    </source>
</evidence>
<keyword evidence="9" id="KW-0274">FAD</keyword>
<evidence type="ECO:0000256" key="4">
    <source>
        <dbReference type="ARBA" id="ARBA00005862"/>
    </source>
</evidence>
<name>A0ABM0ZZB1_APLCA</name>
<dbReference type="GeneID" id="101846932"/>
<organism evidence="13 17">
    <name type="scientific">Aplysia californica</name>
    <name type="common">California sea hare</name>
    <dbReference type="NCBI Taxonomy" id="6500"/>
    <lineage>
        <taxon>Eukaryota</taxon>
        <taxon>Metazoa</taxon>
        <taxon>Spiralia</taxon>
        <taxon>Lophotrochozoa</taxon>
        <taxon>Mollusca</taxon>
        <taxon>Gastropoda</taxon>
        <taxon>Heterobranchia</taxon>
        <taxon>Euthyneura</taxon>
        <taxon>Tectipleura</taxon>
        <taxon>Aplysiida</taxon>
        <taxon>Aplysioidea</taxon>
        <taxon>Aplysiidae</taxon>
        <taxon>Aplysia</taxon>
    </lineage>
</organism>
<dbReference type="PROSITE" id="PS51645">
    <property type="entry name" value="PHR_CRY_ALPHA_BETA"/>
    <property type="match status" value="1"/>
</dbReference>
<dbReference type="Gene3D" id="1.25.40.80">
    <property type="match status" value="1"/>
</dbReference>
<evidence type="ECO:0000313" key="18">
    <source>
        <dbReference type="RefSeq" id="XP_035825521.1"/>
    </source>
</evidence>
<dbReference type="RefSeq" id="XP_035825521.1">
    <property type="nucleotide sequence ID" value="XM_035969628.1"/>
</dbReference>
<dbReference type="PANTHER" id="PTHR11455">
    <property type="entry name" value="CRYPTOCHROME"/>
    <property type="match status" value="1"/>
</dbReference>
<reference evidence="14 15" key="1">
    <citation type="submission" date="2025-05" db="UniProtKB">
        <authorList>
            <consortium name="RefSeq"/>
        </authorList>
    </citation>
    <scope>IDENTIFICATION</scope>
</reference>
<keyword evidence="8" id="KW-0547">Nucleotide-binding</keyword>
<evidence type="ECO:0000256" key="1">
    <source>
        <dbReference type="ARBA" id="ARBA00001974"/>
    </source>
</evidence>
<dbReference type="Gene3D" id="1.10.579.10">
    <property type="entry name" value="DNA Cyclobutane Dipyrimidine Photolyase, subunit A, domain 3"/>
    <property type="match status" value="1"/>
</dbReference>
<evidence type="ECO:0000313" key="17">
    <source>
        <dbReference type="RefSeq" id="XP_012937620.1"/>
    </source>
</evidence>
<evidence type="ECO:0000256" key="11">
    <source>
        <dbReference type="ARBA" id="ARBA00023242"/>
    </source>
</evidence>
<dbReference type="SUPFAM" id="SSF48173">
    <property type="entry name" value="Cryptochrome/photolyase FAD-binding domain"/>
    <property type="match status" value="1"/>
</dbReference>
<dbReference type="InterPro" id="IPR002081">
    <property type="entry name" value="Cryptochrome/DNA_photolyase_1"/>
</dbReference>
<dbReference type="SUPFAM" id="SSF52425">
    <property type="entry name" value="Cryptochrome/photolyase, N-terminal domain"/>
    <property type="match status" value="1"/>
</dbReference>